<dbReference type="PANTHER" id="PTHR35008:SF8">
    <property type="entry name" value="ALCOHOL DEHYDROGENASE CYTOCHROME C SUBUNIT"/>
    <property type="match status" value="1"/>
</dbReference>
<accession>A0A365U608</accession>
<evidence type="ECO:0000256" key="2">
    <source>
        <dbReference type="ARBA" id="ARBA00022723"/>
    </source>
</evidence>
<dbReference type="InterPro" id="IPR051459">
    <property type="entry name" value="Cytochrome_c-type_DH"/>
</dbReference>
<comment type="caution">
    <text evidence="8">The sequence shown here is derived from an EMBL/GenBank/DDBJ whole genome shotgun (WGS) entry which is preliminary data.</text>
</comment>
<dbReference type="InterPro" id="IPR009056">
    <property type="entry name" value="Cyt_c-like_dom"/>
</dbReference>
<keyword evidence="3 4" id="KW-0408">Iron</keyword>
<organism evidence="8 9">
    <name type="scientific">Rhodosalinus halophilus</name>
    <dbReference type="NCBI Taxonomy" id="2259333"/>
    <lineage>
        <taxon>Bacteria</taxon>
        <taxon>Pseudomonadati</taxon>
        <taxon>Pseudomonadota</taxon>
        <taxon>Alphaproteobacteria</taxon>
        <taxon>Rhodobacterales</taxon>
        <taxon>Paracoccaceae</taxon>
        <taxon>Rhodosalinus</taxon>
    </lineage>
</organism>
<evidence type="ECO:0000256" key="4">
    <source>
        <dbReference type="PROSITE-ProRule" id="PRU00433"/>
    </source>
</evidence>
<feature type="domain" description="Cytochrome c" evidence="7">
    <location>
        <begin position="98"/>
        <end position="188"/>
    </location>
</feature>
<sequence length="230" mass="23878">MRNVSILAATGAAFALASHAQQADDAQVPRQAAELPQRLEGTGERAPETVPRSSAEEGAEIDPAAFRFGLGRRASGEEIAAVDIDVMPDGHGAPEGGGTFAEGEELYATHCVACHGADLQGVEGTGGVALIGGRGTLDTDAPVKTVESYWPHASTLFDYTQRAMPFNAPGSLTPDEVYAISAYILGRAGILDKGTEMDAATFAEIEMPNADGFYRATRPDTGPGEAPDAD</sequence>
<dbReference type="InterPro" id="IPR036909">
    <property type="entry name" value="Cyt_c-like_dom_sf"/>
</dbReference>
<dbReference type="PROSITE" id="PS51007">
    <property type="entry name" value="CYTC"/>
    <property type="match status" value="1"/>
</dbReference>
<dbReference type="PANTHER" id="PTHR35008">
    <property type="entry name" value="BLL4482 PROTEIN-RELATED"/>
    <property type="match status" value="1"/>
</dbReference>
<keyword evidence="1 4" id="KW-0349">Heme</keyword>
<dbReference type="SUPFAM" id="SSF46626">
    <property type="entry name" value="Cytochrome c"/>
    <property type="match status" value="1"/>
</dbReference>
<dbReference type="Gene3D" id="1.10.760.10">
    <property type="entry name" value="Cytochrome c-like domain"/>
    <property type="match status" value="1"/>
</dbReference>
<name>A0A365U608_9RHOB</name>
<evidence type="ECO:0000256" key="5">
    <source>
        <dbReference type="SAM" id="MobiDB-lite"/>
    </source>
</evidence>
<reference evidence="8 9" key="1">
    <citation type="submission" date="2018-07" db="EMBL/GenBank/DDBJ databases">
        <title>Rhodosalinus sp. strain E84T genomic sequence and assembly.</title>
        <authorList>
            <person name="Liu Z.-W."/>
            <person name="Lu D.-C."/>
        </authorList>
    </citation>
    <scope>NUCLEOTIDE SEQUENCE [LARGE SCALE GENOMIC DNA]</scope>
    <source>
        <strain evidence="8 9">E84</strain>
    </source>
</reference>
<proteinExistence type="predicted"/>
<evidence type="ECO:0000313" key="8">
    <source>
        <dbReference type="EMBL" id="RBI83781.1"/>
    </source>
</evidence>
<dbReference type="Proteomes" id="UP000253370">
    <property type="component" value="Unassembled WGS sequence"/>
</dbReference>
<evidence type="ECO:0000256" key="3">
    <source>
        <dbReference type="ARBA" id="ARBA00023004"/>
    </source>
</evidence>
<dbReference type="GO" id="GO:0020037">
    <property type="term" value="F:heme binding"/>
    <property type="evidence" value="ECO:0007669"/>
    <property type="project" value="InterPro"/>
</dbReference>
<protein>
    <submittedName>
        <fullName evidence="8">Cytochrome c</fullName>
    </submittedName>
</protein>
<feature type="region of interest" description="Disordered" evidence="5">
    <location>
        <begin position="36"/>
        <end position="62"/>
    </location>
</feature>
<dbReference type="AlphaFoldDB" id="A0A365U608"/>
<keyword evidence="2 4" id="KW-0479">Metal-binding</keyword>
<evidence type="ECO:0000256" key="1">
    <source>
        <dbReference type="ARBA" id="ARBA00022617"/>
    </source>
</evidence>
<dbReference type="GO" id="GO:0046872">
    <property type="term" value="F:metal ion binding"/>
    <property type="evidence" value="ECO:0007669"/>
    <property type="project" value="UniProtKB-KW"/>
</dbReference>
<feature type="chain" id="PRO_5016834415" evidence="6">
    <location>
        <begin position="24"/>
        <end position="230"/>
    </location>
</feature>
<evidence type="ECO:0000256" key="6">
    <source>
        <dbReference type="SAM" id="SignalP"/>
    </source>
</evidence>
<dbReference type="Pfam" id="PF00034">
    <property type="entry name" value="Cytochrom_C"/>
    <property type="match status" value="1"/>
</dbReference>
<gene>
    <name evidence="8" type="ORF">DRV85_14090</name>
</gene>
<dbReference type="OrthoDB" id="9779283at2"/>
<evidence type="ECO:0000313" key="9">
    <source>
        <dbReference type="Proteomes" id="UP000253370"/>
    </source>
</evidence>
<feature type="signal peptide" evidence="6">
    <location>
        <begin position="1"/>
        <end position="23"/>
    </location>
</feature>
<keyword evidence="9" id="KW-1185">Reference proteome</keyword>
<dbReference type="EMBL" id="QNTQ01000014">
    <property type="protein sequence ID" value="RBI83781.1"/>
    <property type="molecule type" value="Genomic_DNA"/>
</dbReference>
<evidence type="ECO:0000259" key="7">
    <source>
        <dbReference type="PROSITE" id="PS51007"/>
    </source>
</evidence>
<dbReference type="GO" id="GO:0009055">
    <property type="term" value="F:electron transfer activity"/>
    <property type="evidence" value="ECO:0007669"/>
    <property type="project" value="InterPro"/>
</dbReference>
<keyword evidence="6" id="KW-0732">Signal</keyword>